<dbReference type="Gene3D" id="1.10.287.110">
    <property type="entry name" value="DnaJ domain"/>
    <property type="match status" value="1"/>
</dbReference>
<dbReference type="GeneID" id="7194758"/>
<proteinExistence type="predicted"/>
<feature type="domain" description="J" evidence="1">
    <location>
        <begin position="153"/>
        <end position="218"/>
    </location>
</feature>
<dbReference type="PaxDb" id="2850-Phatr1143"/>
<dbReference type="EMBL" id="CM000620">
    <property type="protein sequence ID" value="EEC45237.1"/>
    <property type="molecule type" value="Genomic_DNA"/>
</dbReference>
<organism evidence="2 3">
    <name type="scientific">Phaeodactylum tricornutum (strain CCAP 1055/1)</name>
    <dbReference type="NCBI Taxonomy" id="556484"/>
    <lineage>
        <taxon>Eukaryota</taxon>
        <taxon>Sar</taxon>
        <taxon>Stramenopiles</taxon>
        <taxon>Ochrophyta</taxon>
        <taxon>Bacillariophyta</taxon>
        <taxon>Bacillariophyceae</taxon>
        <taxon>Bacillariophycidae</taxon>
        <taxon>Naviculales</taxon>
        <taxon>Phaeodactylaceae</taxon>
        <taxon>Phaeodactylum</taxon>
    </lineage>
</organism>
<dbReference type="Proteomes" id="UP000000759">
    <property type="component" value="Chromosome 18"/>
</dbReference>
<dbReference type="InterPro" id="IPR001623">
    <property type="entry name" value="DnaJ_domain"/>
</dbReference>
<dbReference type="SUPFAM" id="SSF46565">
    <property type="entry name" value="Chaperone J-domain"/>
    <property type="match status" value="1"/>
</dbReference>
<protein>
    <submittedName>
        <fullName evidence="2">3R-hydroxyacyl-[acyl carrier protein] dehydrase</fullName>
    </submittedName>
</protein>
<evidence type="ECO:0000259" key="1">
    <source>
        <dbReference type="PROSITE" id="PS50076"/>
    </source>
</evidence>
<dbReference type="PANTHER" id="PTHR44094">
    <property type="entry name" value="DNAJ HEAT SHOCK N-TERMINAL DOMAIN-CONTAINING PROTEIN"/>
    <property type="match status" value="1"/>
</dbReference>
<sequence>SSPLLQEQEVFDALFSTRRPKDGWAGLSSGLKSFGKGTAAGLATLVGAPIAGAQQGGARGFVAGLATGVASAVALPVAGLCVGVAQVGRGIANSGEAVRSARAGMMWDENKREWYFYLLDREASEIREEEVKNSAEASGSGSAESDRTVKDRAYYELLRVSTNATSAELKKAYYKEARVCHPDKNPGDPGAAKKFQELGQAYQVLSNEQSRAHYDKHGIQESSDVQMSMTDIDPRIFFAVMFGSEAVKPYIGELWIANKADSLMKDQMKMGMDAQGEDPIEMDEEAFREMAKKRSTDDVLRQRKREVECATNLREKIALFVGGSQDEGEFVAVCQAEAAEITKGAFGDVYSTAIGCALEVEAEVFLGTYQSFLGMEGQAAKMKKRGMSWNNQMKVLGAGISAARAGSKAYAEVDKLQKEAQTRNPSIEGGSGINEEHMKQATEKIEASLPVFLELAWAINTQDIARTLKQACRRLFHDAAEILPLETRLKRAEGVRILGREFLTMGKLAQKANVKSVDAQEIRARAEVA</sequence>
<dbReference type="InterPro" id="IPR052423">
    <property type="entry name" value="EMIR"/>
</dbReference>
<dbReference type="FunCoup" id="B7G7H8">
    <property type="interactions" value="7"/>
</dbReference>
<dbReference type="Pfam" id="PF14308">
    <property type="entry name" value="DnaJ-X"/>
    <property type="match status" value="1"/>
</dbReference>
<dbReference type="RefSeq" id="XP_002183019.1">
    <property type="nucleotide sequence ID" value="XM_002182983.1"/>
</dbReference>
<dbReference type="CDD" id="cd06257">
    <property type="entry name" value="DnaJ"/>
    <property type="match status" value="1"/>
</dbReference>
<evidence type="ECO:0000313" key="2">
    <source>
        <dbReference type="EMBL" id="EEC45237.1"/>
    </source>
</evidence>
<dbReference type="OrthoDB" id="10250354at2759"/>
<dbReference type="HOGENOM" id="CLU_028576_0_0_1"/>
<feature type="non-terminal residue" evidence="2">
    <location>
        <position position="529"/>
    </location>
</feature>
<name>B7G7H8_PHATC</name>
<reference evidence="3" key="2">
    <citation type="submission" date="2008-08" db="EMBL/GenBank/DDBJ databases">
        <authorList>
            <consortium name="Diatom Consortium"/>
            <person name="Grigoriev I."/>
            <person name="Grimwood J."/>
            <person name="Kuo A."/>
            <person name="Otillar R.P."/>
            <person name="Salamov A."/>
            <person name="Detter J.C."/>
            <person name="Lindquist E."/>
            <person name="Shapiro H."/>
            <person name="Lucas S."/>
            <person name="Glavina del Rio T."/>
            <person name="Pitluck S."/>
            <person name="Rokhsar D."/>
            <person name="Bowler C."/>
        </authorList>
    </citation>
    <scope>GENOME REANNOTATION</scope>
    <source>
        <strain evidence="3">CCAP 1055/1</strain>
    </source>
</reference>
<accession>B7G7H8</accession>
<dbReference type="InParanoid" id="B7G7H8"/>
<dbReference type="eggNOG" id="KOG0691">
    <property type="taxonomic scope" value="Eukaryota"/>
</dbReference>
<reference evidence="2 3" key="1">
    <citation type="journal article" date="2008" name="Nature">
        <title>The Phaeodactylum genome reveals the evolutionary history of diatom genomes.</title>
        <authorList>
            <person name="Bowler C."/>
            <person name="Allen A.E."/>
            <person name="Badger J.H."/>
            <person name="Grimwood J."/>
            <person name="Jabbari K."/>
            <person name="Kuo A."/>
            <person name="Maheswari U."/>
            <person name="Martens C."/>
            <person name="Maumus F."/>
            <person name="Otillar R.P."/>
            <person name="Rayko E."/>
            <person name="Salamov A."/>
            <person name="Vandepoele K."/>
            <person name="Beszteri B."/>
            <person name="Gruber A."/>
            <person name="Heijde M."/>
            <person name="Katinka M."/>
            <person name="Mock T."/>
            <person name="Valentin K."/>
            <person name="Verret F."/>
            <person name="Berges J.A."/>
            <person name="Brownlee C."/>
            <person name="Cadoret J.P."/>
            <person name="Chiovitti A."/>
            <person name="Choi C.J."/>
            <person name="Coesel S."/>
            <person name="De Martino A."/>
            <person name="Detter J.C."/>
            <person name="Durkin C."/>
            <person name="Falciatore A."/>
            <person name="Fournet J."/>
            <person name="Haruta M."/>
            <person name="Huysman M.J."/>
            <person name="Jenkins B.D."/>
            <person name="Jiroutova K."/>
            <person name="Jorgensen R.E."/>
            <person name="Joubert Y."/>
            <person name="Kaplan A."/>
            <person name="Kroger N."/>
            <person name="Kroth P.G."/>
            <person name="La Roche J."/>
            <person name="Lindquist E."/>
            <person name="Lommer M."/>
            <person name="Martin-Jezequel V."/>
            <person name="Lopez P.J."/>
            <person name="Lucas S."/>
            <person name="Mangogna M."/>
            <person name="McGinnis K."/>
            <person name="Medlin L.K."/>
            <person name="Montsant A."/>
            <person name="Oudot-Le Secq M.P."/>
            <person name="Napoli C."/>
            <person name="Obornik M."/>
            <person name="Parker M.S."/>
            <person name="Petit J.L."/>
            <person name="Porcel B.M."/>
            <person name="Poulsen N."/>
            <person name="Robison M."/>
            <person name="Rychlewski L."/>
            <person name="Rynearson T.A."/>
            <person name="Schmutz J."/>
            <person name="Shapiro H."/>
            <person name="Siaut M."/>
            <person name="Stanley M."/>
            <person name="Sussman M.R."/>
            <person name="Taylor A.R."/>
            <person name="Vardi A."/>
            <person name="von Dassow P."/>
            <person name="Vyverman W."/>
            <person name="Willis A."/>
            <person name="Wyrwicz L.S."/>
            <person name="Rokhsar D.S."/>
            <person name="Weissenbach J."/>
            <person name="Armbrust E.V."/>
            <person name="Green B.R."/>
            <person name="Van de Peer Y."/>
            <person name="Grigoriev I.V."/>
        </authorList>
    </citation>
    <scope>NUCLEOTIDE SEQUENCE [LARGE SCALE GENOMIC DNA]</scope>
    <source>
        <strain evidence="2 3">CCAP 1055/1</strain>
    </source>
</reference>
<dbReference type="InterPro" id="IPR036869">
    <property type="entry name" value="J_dom_sf"/>
</dbReference>
<dbReference type="InterPro" id="IPR026894">
    <property type="entry name" value="DnaJ_X"/>
</dbReference>
<keyword evidence="3" id="KW-1185">Reference proteome</keyword>
<dbReference type="KEGG" id="pti:PHATRDRAFT_1143"/>
<dbReference type="AlphaFoldDB" id="B7G7H8"/>
<dbReference type="Pfam" id="PF00226">
    <property type="entry name" value="DnaJ"/>
    <property type="match status" value="1"/>
</dbReference>
<dbReference type="PROSITE" id="PS00636">
    <property type="entry name" value="DNAJ_1"/>
    <property type="match status" value="1"/>
</dbReference>
<evidence type="ECO:0000313" key="3">
    <source>
        <dbReference type="Proteomes" id="UP000000759"/>
    </source>
</evidence>
<gene>
    <name evidence="2" type="primary">FABZ_1</name>
    <name evidence="2" type="ORF">PHATRDRAFT_1143</name>
</gene>
<feature type="non-terminal residue" evidence="2">
    <location>
        <position position="1"/>
    </location>
</feature>
<dbReference type="PRINTS" id="PR00625">
    <property type="entry name" value="JDOMAIN"/>
</dbReference>
<dbReference type="PROSITE" id="PS50076">
    <property type="entry name" value="DNAJ_2"/>
    <property type="match status" value="1"/>
</dbReference>
<dbReference type="PANTHER" id="PTHR44094:SF8">
    <property type="entry name" value="DNAJ HEAT SHOCK N-TERMINAL DOMAIN-CONTAINING PROTEIN-RELATED"/>
    <property type="match status" value="1"/>
</dbReference>
<dbReference type="InterPro" id="IPR018253">
    <property type="entry name" value="DnaJ_domain_CS"/>
</dbReference>
<dbReference type="SMART" id="SM00271">
    <property type="entry name" value="DnaJ"/>
    <property type="match status" value="1"/>
</dbReference>